<dbReference type="AlphaFoldDB" id="A0A841GNY8"/>
<accession>A0A841GNY8</accession>
<gene>
    <name evidence="1" type="ORF">HNR75_002778</name>
</gene>
<proteinExistence type="predicted"/>
<evidence type="ECO:0000313" key="2">
    <source>
        <dbReference type="Proteomes" id="UP000585721"/>
    </source>
</evidence>
<keyword evidence="2" id="KW-1185">Reference proteome</keyword>
<evidence type="ECO:0000313" key="1">
    <source>
        <dbReference type="EMBL" id="MBB6056831.1"/>
    </source>
</evidence>
<protein>
    <submittedName>
        <fullName evidence="1">Uncharacterized protein</fullName>
    </submittedName>
</protein>
<reference evidence="1 2" key="1">
    <citation type="submission" date="2020-08" db="EMBL/GenBank/DDBJ databases">
        <title>Genomic Encyclopedia of Type Strains, Phase IV (KMG-IV): sequencing the most valuable type-strain genomes for metagenomic binning, comparative biology and taxonomic classification.</title>
        <authorList>
            <person name="Goeker M."/>
        </authorList>
    </citation>
    <scope>NUCLEOTIDE SEQUENCE [LARGE SCALE GENOMIC DNA]</scope>
    <source>
        <strain evidence="1 2">DSM 22975</strain>
    </source>
</reference>
<dbReference type="RefSeq" id="WP_188027551.1">
    <property type="nucleotide sequence ID" value="NZ_JACHGR010000010.1"/>
</dbReference>
<dbReference type="Proteomes" id="UP000585721">
    <property type="component" value="Unassembled WGS sequence"/>
</dbReference>
<dbReference type="EMBL" id="JACHGR010000010">
    <property type="protein sequence ID" value="MBB6056831.1"/>
    <property type="molecule type" value="Genomic_DNA"/>
</dbReference>
<name>A0A841GNY8_9GAMM</name>
<organism evidence="1 2">
    <name type="scientific">Tolumonas osonensis</name>
    <dbReference type="NCBI Taxonomy" id="675874"/>
    <lineage>
        <taxon>Bacteria</taxon>
        <taxon>Pseudomonadati</taxon>
        <taxon>Pseudomonadota</taxon>
        <taxon>Gammaproteobacteria</taxon>
        <taxon>Aeromonadales</taxon>
        <taxon>Aeromonadaceae</taxon>
        <taxon>Tolumonas</taxon>
    </lineage>
</organism>
<sequence length="90" mass="10474">MGSLKKAIFLILTVLGLFAFSYVFCRFYFAFSKNYSWKEMDWDQNGTTSFFEYIESSDIGKRAVKINDKNCIEYYAFKDGIGIKTVCPKN</sequence>
<comment type="caution">
    <text evidence="1">The sequence shown here is derived from an EMBL/GenBank/DDBJ whole genome shotgun (WGS) entry which is preliminary data.</text>
</comment>